<protein>
    <submittedName>
        <fullName evidence="1">Uncharacterized protein</fullName>
    </submittedName>
</protein>
<dbReference type="AlphaFoldDB" id="A0A062XVL8"/>
<proteinExistence type="predicted"/>
<dbReference type="CDD" id="cd00586">
    <property type="entry name" value="4HBT"/>
    <property type="match status" value="1"/>
</dbReference>
<organism evidence="1 2">
    <name type="scientific">Thermoanaerobaculum aquaticum</name>
    <dbReference type="NCBI Taxonomy" id="1312852"/>
    <lineage>
        <taxon>Bacteria</taxon>
        <taxon>Pseudomonadati</taxon>
        <taxon>Acidobacteriota</taxon>
        <taxon>Thermoanaerobaculia</taxon>
        <taxon>Thermoanaerobaculales</taxon>
        <taxon>Thermoanaerobaculaceae</taxon>
        <taxon>Thermoanaerobaculum</taxon>
    </lineage>
</organism>
<dbReference type="GO" id="GO:0047617">
    <property type="term" value="F:fatty acyl-CoA hydrolase activity"/>
    <property type="evidence" value="ECO:0007669"/>
    <property type="project" value="TreeGrafter"/>
</dbReference>
<dbReference type="InterPro" id="IPR050563">
    <property type="entry name" value="4-hydroxybenzoyl-CoA_TE"/>
</dbReference>
<dbReference type="Pfam" id="PF13279">
    <property type="entry name" value="4HBT_2"/>
    <property type="match status" value="1"/>
</dbReference>
<dbReference type="PANTHER" id="PTHR31793:SF24">
    <property type="entry name" value="LONG-CHAIN ACYL-COA THIOESTERASE FADM"/>
    <property type="match status" value="1"/>
</dbReference>
<dbReference type="InterPro" id="IPR029069">
    <property type="entry name" value="HotDog_dom_sf"/>
</dbReference>
<dbReference type="PANTHER" id="PTHR31793">
    <property type="entry name" value="4-HYDROXYBENZOYL-COA THIOESTERASE FAMILY MEMBER"/>
    <property type="match status" value="1"/>
</dbReference>
<dbReference type="SUPFAM" id="SSF54637">
    <property type="entry name" value="Thioesterase/thiol ester dehydrase-isomerase"/>
    <property type="match status" value="1"/>
</dbReference>
<reference evidence="1 2" key="1">
    <citation type="submission" date="2014-04" db="EMBL/GenBank/DDBJ databases">
        <title>The Genome Sequence of Thermoanaerobaculum aquaticum MP-01, The First Cultivated Group 23 Acidobacterium.</title>
        <authorList>
            <person name="Stamps B.W."/>
            <person name="Losey N.A."/>
            <person name="Lawson P.A."/>
            <person name="Stevenson B.S."/>
        </authorList>
    </citation>
    <scope>NUCLEOTIDE SEQUENCE [LARGE SCALE GENOMIC DNA]</scope>
    <source>
        <strain evidence="1 2">MP-01</strain>
    </source>
</reference>
<keyword evidence="2" id="KW-1185">Reference proteome</keyword>
<sequence>MERVFRYPIEVRFRDLDAMGHVNNAVTVTYLEVARTRFWLSQFRDFAKEVDFPFVVARVAVNYRRPIRLHDMLEVELWVSHVGRSSFTIAYRVWASGELAADGETVQVHYDYSQGRPQSFGPELRERLESLLIAGEPQPSVRNNQV</sequence>
<name>A0A062XVL8_9BACT</name>
<dbReference type="EMBL" id="JMFG01000022">
    <property type="protein sequence ID" value="KDA53419.1"/>
    <property type="molecule type" value="Genomic_DNA"/>
</dbReference>
<gene>
    <name evidence="1" type="ORF">EG19_05715</name>
</gene>
<dbReference type="Gene3D" id="3.10.129.10">
    <property type="entry name" value="Hotdog Thioesterase"/>
    <property type="match status" value="1"/>
</dbReference>
<evidence type="ECO:0000313" key="1">
    <source>
        <dbReference type="EMBL" id="KDA53419.1"/>
    </source>
</evidence>
<dbReference type="OrthoDB" id="129788at2"/>
<dbReference type="Proteomes" id="UP000027284">
    <property type="component" value="Unassembled WGS sequence"/>
</dbReference>
<evidence type="ECO:0000313" key="2">
    <source>
        <dbReference type="Proteomes" id="UP000027284"/>
    </source>
</evidence>
<dbReference type="STRING" id="1312852.EG19_05715"/>
<accession>A0A062XVL8</accession>
<comment type="caution">
    <text evidence="1">The sequence shown here is derived from an EMBL/GenBank/DDBJ whole genome shotgun (WGS) entry which is preliminary data.</text>
</comment>
<dbReference type="RefSeq" id="WP_038049767.1">
    <property type="nucleotide sequence ID" value="NZ_JMFG01000022.1"/>
</dbReference>